<evidence type="ECO:0000259" key="2">
    <source>
        <dbReference type="Pfam" id="PF01370"/>
    </source>
</evidence>
<dbReference type="FunFam" id="3.40.50.720:FF:000085">
    <property type="entry name" value="Dihydroflavonol reductase"/>
    <property type="match status" value="1"/>
</dbReference>
<reference evidence="4" key="1">
    <citation type="submission" date="2025-08" db="UniProtKB">
        <authorList>
            <consortium name="RefSeq"/>
        </authorList>
    </citation>
    <scope>IDENTIFICATION</scope>
</reference>
<feature type="domain" description="NAD-dependent epimerase/dehydratase" evidence="2">
    <location>
        <begin position="7"/>
        <end position="252"/>
    </location>
</feature>
<dbReference type="InterPro" id="IPR036291">
    <property type="entry name" value="NAD(P)-bd_dom_sf"/>
</dbReference>
<protein>
    <submittedName>
        <fullName evidence="4">Bifunctional dihydroflavonol 4-reductase/flavanone 4-reductase-like isoform X1</fullName>
    </submittedName>
</protein>
<organism evidence="3 4">
    <name type="scientific">Dioscorea cayennensis subsp. rotundata</name>
    <name type="common">White Guinea yam</name>
    <name type="synonym">Dioscorea rotundata</name>
    <dbReference type="NCBI Taxonomy" id="55577"/>
    <lineage>
        <taxon>Eukaryota</taxon>
        <taxon>Viridiplantae</taxon>
        <taxon>Streptophyta</taxon>
        <taxon>Embryophyta</taxon>
        <taxon>Tracheophyta</taxon>
        <taxon>Spermatophyta</taxon>
        <taxon>Magnoliopsida</taxon>
        <taxon>Liliopsida</taxon>
        <taxon>Dioscoreales</taxon>
        <taxon>Dioscoreaceae</taxon>
        <taxon>Dioscorea</taxon>
    </lineage>
</organism>
<dbReference type="GO" id="GO:0016616">
    <property type="term" value="F:oxidoreductase activity, acting on the CH-OH group of donors, NAD or NADP as acceptor"/>
    <property type="evidence" value="ECO:0007669"/>
    <property type="project" value="TreeGrafter"/>
</dbReference>
<dbReference type="Gene3D" id="3.40.50.720">
    <property type="entry name" value="NAD(P)-binding Rossmann-like Domain"/>
    <property type="match status" value="1"/>
</dbReference>
<dbReference type="PANTHER" id="PTHR10366">
    <property type="entry name" value="NAD DEPENDENT EPIMERASE/DEHYDRATASE"/>
    <property type="match status" value="1"/>
</dbReference>
<name>A0AB40AMW3_DIOCR</name>
<sequence length="336" mass="37915">MADNTTVCVTGASSFISSWLTMQLLHHGYSVKATINNPEDLEKVKYLLELPGAEQRLTLWKADLSIEGSFDEVINGCVGVFHVPPRIDLNVNDIENDLIKPTIDGVVNLFKSCVKAKTVKRVVYTSTAATVNIQPFRKTVYDETSWTDVEFCKNVKMTSWMYFYAKTVAEKAALEFAEKNGLDLVTVLPSVINGPFLMSTVPLTMVAALALITKWKFAGNESFYYVLNPAQFVHLDDLCNAHIFLFEHPEAKGRYICSSENVTITELADFLREKYPEYEIPTKIEGIDEVKDVIKLSSKKLLDLGFEFRYSLDDMYDGVFKSCREKGLLPPLPKKD</sequence>
<dbReference type="AlphaFoldDB" id="A0AB40AMW3"/>
<dbReference type="GeneID" id="120251735"/>
<dbReference type="CDD" id="cd08958">
    <property type="entry name" value="FR_SDR_e"/>
    <property type="match status" value="1"/>
</dbReference>
<dbReference type="PANTHER" id="PTHR10366:SF563">
    <property type="entry name" value="CINNAMOYL-COA REDUCTASE 16"/>
    <property type="match status" value="1"/>
</dbReference>
<accession>A0AB40AMW3</accession>
<dbReference type="SUPFAM" id="SSF51735">
    <property type="entry name" value="NAD(P)-binding Rossmann-fold domains"/>
    <property type="match status" value="1"/>
</dbReference>
<dbReference type="InterPro" id="IPR050425">
    <property type="entry name" value="NAD(P)_dehydrat-like"/>
</dbReference>
<keyword evidence="1" id="KW-0560">Oxidoreductase</keyword>
<dbReference type="Pfam" id="PF01370">
    <property type="entry name" value="Epimerase"/>
    <property type="match status" value="1"/>
</dbReference>
<dbReference type="InterPro" id="IPR001509">
    <property type="entry name" value="Epimerase_deHydtase"/>
</dbReference>
<dbReference type="Proteomes" id="UP001515500">
    <property type="component" value="Chromosome 20"/>
</dbReference>
<proteinExistence type="predicted"/>
<dbReference type="RefSeq" id="XP_039116306.1">
    <property type="nucleotide sequence ID" value="XM_039260372.1"/>
</dbReference>
<keyword evidence="3" id="KW-1185">Reference proteome</keyword>
<evidence type="ECO:0000256" key="1">
    <source>
        <dbReference type="ARBA" id="ARBA00023002"/>
    </source>
</evidence>
<evidence type="ECO:0000313" key="3">
    <source>
        <dbReference type="Proteomes" id="UP001515500"/>
    </source>
</evidence>
<evidence type="ECO:0000313" key="4">
    <source>
        <dbReference type="RefSeq" id="XP_039116306.1"/>
    </source>
</evidence>
<gene>
    <name evidence="4" type="primary">LOC120251735</name>
</gene>